<proteinExistence type="inferred from homology"/>
<dbReference type="CDD" id="cd05242">
    <property type="entry name" value="SDR_a8"/>
    <property type="match status" value="1"/>
</dbReference>
<comment type="caution">
    <text evidence="4">The sequence shown here is derived from an EMBL/GenBank/DDBJ whole genome shotgun (WGS) entry which is preliminary data.</text>
</comment>
<gene>
    <name evidence="4" type="ORF">IW967_09070</name>
</gene>
<sequence length="288" mass="31647">MRIYLLGGSGFVGRHVTQELERQGHVADVVRRPYTPDALRAHLARSIERGEPYAICNLAGASLNQKRWSAAYRREIVRSRVDTVRGVIAAIDDLPAKPAAYLQASAVGYYGSSLTEAFTEASPPGSDFLARVCVAWEQAAEPLRALTRVAFLRFGMVLGRDGGALPLMWPVFQMGLGGTLGRGNQWISWIHADDAARLAAWVLADDRLDGAFNATAPQPVQMRDFTRTLAEVLHRPHLTRVPGAALRLALGQRASLILEGQRVLPHRALDLGFSFAFPTLERAIRDFL</sequence>
<dbReference type="RefSeq" id="WP_195867689.1">
    <property type="nucleotide sequence ID" value="NZ_JADPKZ010000040.1"/>
</dbReference>
<dbReference type="Pfam" id="PF08338">
    <property type="entry name" value="DUF1731"/>
    <property type="match status" value="1"/>
</dbReference>
<dbReference type="Proteomes" id="UP000642910">
    <property type="component" value="Unassembled WGS sequence"/>
</dbReference>
<accession>A0ABS0F463</accession>
<organism evidence="4 5">
    <name type="scientific">Alicyclobacillus mali</name>
    <name type="common">ex Roth et al. 2021</name>
    <dbReference type="NCBI Taxonomy" id="1123961"/>
    <lineage>
        <taxon>Bacteria</taxon>
        <taxon>Bacillati</taxon>
        <taxon>Bacillota</taxon>
        <taxon>Bacilli</taxon>
        <taxon>Bacillales</taxon>
        <taxon>Alicyclobacillaceae</taxon>
        <taxon>Alicyclobacillus</taxon>
    </lineage>
</organism>
<dbReference type="Pfam" id="PF01370">
    <property type="entry name" value="Epimerase"/>
    <property type="match status" value="1"/>
</dbReference>
<dbReference type="NCBIfam" id="TIGR01777">
    <property type="entry name" value="yfcH"/>
    <property type="match status" value="1"/>
</dbReference>
<comment type="similarity">
    <text evidence="1">Belongs to the NAD(P)-dependent epimerase/dehydratase family. SDR39U1 subfamily.</text>
</comment>
<dbReference type="EMBL" id="JADPKZ010000040">
    <property type="protein sequence ID" value="MBF8378016.1"/>
    <property type="molecule type" value="Genomic_DNA"/>
</dbReference>
<protein>
    <submittedName>
        <fullName evidence="4">TIGR01777 family protein</fullName>
    </submittedName>
</protein>
<dbReference type="InterPro" id="IPR013549">
    <property type="entry name" value="DUF1731"/>
</dbReference>
<evidence type="ECO:0000256" key="1">
    <source>
        <dbReference type="ARBA" id="ARBA00009353"/>
    </source>
</evidence>
<dbReference type="InterPro" id="IPR036291">
    <property type="entry name" value="NAD(P)-bd_dom_sf"/>
</dbReference>
<dbReference type="Gene3D" id="3.40.50.720">
    <property type="entry name" value="NAD(P)-binding Rossmann-like Domain"/>
    <property type="match status" value="1"/>
</dbReference>
<name>A0ABS0F463_9BACL</name>
<dbReference type="InterPro" id="IPR001509">
    <property type="entry name" value="Epimerase_deHydtase"/>
</dbReference>
<evidence type="ECO:0000313" key="4">
    <source>
        <dbReference type="EMBL" id="MBF8378016.1"/>
    </source>
</evidence>
<dbReference type="PANTHER" id="PTHR11092:SF0">
    <property type="entry name" value="EPIMERASE FAMILY PROTEIN SDR39U1"/>
    <property type="match status" value="1"/>
</dbReference>
<reference evidence="4 5" key="1">
    <citation type="submission" date="2020-11" db="EMBL/GenBank/DDBJ databases">
        <title>Genomic insight of Alicyclobacillus mali FL 18 reveals a new arsenic-resistant strain, with potential in environmental biotechnology.</title>
        <authorList>
            <person name="Fiorentino G."/>
            <person name="Gallo G."/>
            <person name="Aulitto M."/>
        </authorList>
    </citation>
    <scope>NUCLEOTIDE SEQUENCE [LARGE SCALE GENOMIC DNA]</scope>
    <source>
        <strain evidence="4 5">FL 18</strain>
    </source>
</reference>
<keyword evidence="5" id="KW-1185">Reference proteome</keyword>
<dbReference type="PANTHER" id="PTHR11092">
    <property type="entry name" value="SUGAR NUCLEOTIDE EPIMERASE RELATED"/>
    <property type="match status" value="1"/>
</dbReference>
<evidence type="ECO:0000259" key="3">
    <source>
        <dbReference type="Pfam" id="PF08338"/>
    </source>
</evidence>
<feature type="domain" description="DUF1731" evidence="3">
    <location>
        <begin position="241"/>
        <end position="286"/>
    </location>
</feature>
<feature type="domain" description="NAD-dependent epimerase/dehydratase" evidence="2">
    <location>
        <begin position="3"/>
        <end position="205"/>
    </location>
</feature>
<evidence type="ECO:0000313" key="5">
    <source>
        <dbReference type="Proteomes" id="UP000642910"/>
    </source>
</evidence>
<dbReference type="InterPro" id="IPR010099">
    <property type="entry name" value="SDR39U1"/>
</dbReference>
<dbReference type="SUPFAM" id="SSF51735">
    <property type="entry name" value="NAD(P)-binding Rossmann-fold domains"/>
    <property type="match status" value="1"/>
</dbReference>
<evidence type="ECO:0000259" key="2">
    <source>
        <dbReference type="Pfam" id="PF01370"/>
    </source>
</evidence>